<dbReference type="InterPro" id="IPR002539">
    <property type="entry name" value="MaoC-like_dom"/>
</dbReference>
<dbReference type="CDD" id="cd03448">
    <property type="entry name" value="HDE_HSD"/>
    <property type="match status" value="1"/>
</dbReference>
<dbReference type="Proteomes" id="UP001215712">
    <property type="component" value="Unassembled WGS sequence"/>
</dbReference>
<dbReference type="InterPro" id="IPR054357">
    <property type="entry name" value="MFE-2_N"/>
</dbReference>
<evidence type="ECO:0000259" key="1">
    <source>
        <dbReference type="Pfam" id="PF01575"/>
    </source>
</evidence>
<dbReference type="AlphaFoldDB" id="A0AAD6HEH4"/>
<dbReference type="GO" id="GO:0044594">
    <property type="term" value="F:17-beta-hydroxysteroid dehydrogenase (NAD+) activity"/>
    <property type="evidence" value="ECO:0007669"/>
    <property type="project" value="TreeGrafter"/>
</dbReference>
<organism evidence="3 4">
    <name type="scientific">Penicillium malachiteum</name>
    <dbReference type="NCBI Taxonomy" id="1324776"/>
    <lineage>
        <taxon>Eukaryota</taxon>
        <taxon>Fungi</taxon>
        <taxon>Dikarya</taxon>
        <taxon>Ascomycota</taxon>
        <taxon>Pezizomycotina</taxon>
        <taxon>Eurotiomycetes</taxon>
        <taxon>Eurotiomycetidae</taxon>
        <taxon>Eurotiales</taxon>
        <taxon>Aspergillaceae</taxon>
        <taxon>Penicillium</taxon>
    </lineage>
</organism>
<evidence type="ECO:0000313" key="4">
    <source>
        <dbReference type="Proteomes" id="UP001215712"/>
    </source>
</evidence>
<protein>
    <recommendedName>
        <fullName evidence="5">MaoC-like domain-containing protein</fullName>
    </recommendedName>
</protein>
<dbReference type="GO" id="GO:0005777">
    <property type="term" value="C:peroxisome"/>
    <property type="evidence" value="ECO:0007669"/>
    <property type="project" value="TreeGrafter"/>
</dbReference>
<accession>A0AAD6HEH4</accession>
<dbReference type="GO" id="GO:0006635">
    <property type="term" value="P:fatty acid beta-oxidation"/>
    <property type="evidence" value="ECO:0007669"/>
    <property type="project" value="TreeGrafter"/>
</dbReference>
<feature type="domain" description="MaoC-like" evidence="1">
    <location>
        <begin position="173"/>
        <end position="286"/>
    </location>
</feature>
<dbReference type="Pfam" id="PF22622">
    <property type="entry name" value="MFE-2_hydrat-2_N"/>
    <property type="match status" value="1"/>
</dbReference>
<reference evidence="3" key="2">
    <citation type="submission" date="2023-01" db="EMBL/GenBank/DDBJ databases">
        <authorList>
            <person name="Petersen C."/>
        </authorList>
    </citation>
    <scope>NUCLEOTIDE SEQUENCE</scope>
    <source>
        <strain evidence="3">IBT 17514</strain>
    </source>
</reference>
<comment type="caution">
    <text evidence="3">The sequence shown here is derived from an EMBL/GenBank/DDBJ whole genome shotgun (WGS) entry which is preliminary data.</text>
</comment>
<dbReference type="Gene3D" id="3.10.129.10">
    <property type="entry name" value="Hotdog Thioesterase"/>
    <property type="match status" value="2"/>
</dbReference>
<feature type="domain" description="Peroxisomal multifunctional enzyme type 2-like N-terminal" evidence="2">
    <location>
        <begin position="17"/>
        <end position="155"/>
    </location>
</feature>
<dbReference type="Pfam" id="PF01575">
    <property type="entry name" value="MaoC_dehydratas"/>
    <property type="match status" value="1"/>
</dbReference>
<evidence type="ECO:0000259" key="2">
    <source>
        <dbReference type="Pfam" id="PF22622"/>
    </source>
</evidence>
<reference evidence="3" key="1">
    <citation type="journal article" date="2023" name="IMA Fungus">
        <title>Comparative genomic study of the Penicillium genus elucidates a diverse pangenome and 15 lateral gene transfer events.</title>
        <authorList>
            <person name="Petersen C."/>
            <person name="Sorensen T."/>
            <person name="Nielsen M.R."/>
            <person name="Sondergaard T.E."/>
            <person name="Sorensen J.L."/>
            <person name="Fitzpatrick D.A."/>
            <person name="Frisvad J.C."/>
            <person name="Nielsen K.L."/>
        </authorList>
    </citation>
    <scope>NUCLEOTIDE SEQUENCE</scope>
    <source>
        <strain evidence="3">IBT 17514</strain>
    </source>
</reference>
<dbReference type="SUPFAM" id="SSF54637">
    <property type="entry name" value="Thioesterase/thiol ester dehydrase-isomerase"/>
    <property type="match status" value="2"/>
</dbReference>
<evidence type="ECO:0000313" key="3">
    <source>
        <dbReference type="EMBL" id="KAJ5710021.1"/>
    </source>
</evidence>
<dbReference type="PANTHER" id="PTHR13078:SF57">
    <property type="entry name" value="DEHYDRATASE, PUTATIVE (AFU_ORTHOLOGUE AFUA_5G00640)-RELATED"/>
    <property type="match status" value="1"/>
</dbReference>
<keyword evidence="4" id="KW-1185">Reference proteome</keyword>
<dbReference type="GO" id="GO:0003857">
    <property type="term" value="F:(3S)-3-hydroxyacyl-CoA dehydrogenase (NAD+) activity"/>
    <property type="evidence" value="ECO:0007669"/>
    <property type="project" value="TreeGrafter"/>
</dbReference>
<dbReference type="EMBL" id="JAQJAN010000017">
    <property type="protein sequence ID" value="KAJ5710021.1"/>
    <property type="molecule type" value="Genomic_DNA"/>
</dbReference>
<evidence type="ECO:0008006" key="5">
    <source>
        <dbReference type="Google" id="ProtNLM"/>
    </source>
</evidence>
<dbReference type="GO" id="GO:0004300">
    <property type="term" value="F:enoyl-CoA hydratase activity"/>
    <property type="evidence" value="ECO:0007669"/>
    <property type="project" value="TreeGrafter"/>
</dbReference>
<name>A0AAD6HEH4_9EURO</name>
<sequence>MSAPGAGHEFPAQEVSWQKRDVLLFANSIGCKADELQFLYELHPNFAVFPTYPLILPFKLTDQEVTDFYARQKATHIPGVPALDHRHGVDGQRKLTVLKPLPPTSAGRTFELRNKVIGVYDKGKPGTVVETEQSIVDKATGEVYSNVQSSGFLVGQGNWGGPKGPATVNFPPPQGKAPDAVHVVQTNMETAHLYRLNGDYNPLHATPEPGQKMGFGGIIIHGLFSWNSAAHGILRLLGGGDPTNLKEFQARFASPVRPGDKLTTEIWRLGNAGPDGFEEIRFVTKNQNDKVVLSNGRCLLKVTGAKSKL</sequence>
<proteinExistence type="predicted"/>
<dbReference type="PANTHER" id="PTHR13078">
    <property type="entry name" value="PEROXISOMAL MULTIFUNCTIONAL ENZYME TYPE 2-RELATED"/>
    <property type="match status" value="1"/>
</dbReference>
<dbReference type="InterPro" id="IPR029069">
    <property type="entry name" value="HotDog_dom_sf"/>
</dbReference>
<gene>
    <name evidence="3" type="ORF">N7493_009613</name>
</gene>